<dbReference type="InterPro" id="IPR002575">
    <property type="entry name" value="Aminoglycoside_PTrfase"/>
</dbReference>
<evidence type="ECO:0000313" key="4">
    <source>
        <dbReference type="Proteomes" id="UP000432015"/>
    </source>
</evidence>
<name>A0A7K1KT76_9ACTN</name>
<dbReference type="Proteomes" id="UP000432015">
    <property type="component" value="Unassembled WGS sequence"/>
</dbReference>
<reference evidence="3 4" key="1">
    <citation type="submission" date="2019-11" db="EMBL/GenBank/DDBJ databases">
        <authorList>
            <person name="Cao P."/>
        </authorList>
    </citation>
    <scope>NUCLEOTIDE SEQUENCE [LARGE SCALE GENOMIC DNA]</scope>
    <source>
        <strain evidence="3 4">NEAU-AAG5</strain>
    </source>
</reference>
<dbReference type="SUPFAM" id="SSF56112">
    <property type="entry name" value="Protein kinase-like (PK-like)"/>
    <property type="match status" value="1"/>
</dbReference>
<dbReference type="Pfam" id="PF01636">
    <property type="entry name" value="APH"/>
    <property type="match status" value="1"/>
</dbReference>
<keyword evidence="4" id="KW-1185">Reference proteome</keyword>
<feature type="region of interest" description="Disordered" evidence="1">
    <location>
        <begin position="1"/>
        <end position="38"/>
    </location>
</feature>
<feature type="domain" description="Aminoglycoside phosphotransferase" evidence="2">
    <location>
        <begin position="173"/>
        <end position="257"/>
    </location>
</feature>
<protein>
    <submittedName>
        <fullName evidence="3">Phosphotransferase</fullName>
    </submittedName>
</protein>
<gene>
    <name evidence="3" type="ORF">GNZ18_02075</name>
</gene>
<evidence type="ECO:0000259" key="2">
    <source>
        <dbReference type="Pfam" id="PF01636"/>
    </source>
</evidence>
<evidence type="ECO:0000256" key="1">
    <source>
        <dbReference type="SAM" id="MobiDB-lite"/>
    </source>
</evidence>
<dbReference type="Gene3D" id="3.90.1200.10">
    <property type="match status" value="1"/>
</dbReference>
<evidence type="ECO:0000313" key="3">
    <source>
        <dbReference type="EMBL" id="MUN35394.1"/>
    </source>
</evidence>
<proteinExistence type="predicted"/>
<dbReference type="EMBL" id="WOFH01000001">
    <property type="protein sequence ID" value="MUN35394.1"/>
    <property type="molecule type" value="Genomic_DNA"/>
</dbReference>
<organism evidence="3 4">
    <name type="scientific">Actinomadura litoris</name>
    <dbReference type="NCBI Taxonomy" id="2678616"/>
    <lineage>
        <taxon>Bacteria</taxon>
        <taxon>Bacillati</taxon>
        <taxon>Actinomycetota</taxon>
        <taxon>Actinomycetes</taxon>
        <taxon>Streptosporangiales</taxon>
        <taxon>Thermomonosporaceae</taxon>
        <taxon>Actinomadura</taxon>
    </lineage>
</organism>
<dbReference type="AlphaFoldDB" id="A0A7K1KT76"/>
<dbReference type="InterPro" id="IPR011009">
    <property type="entry name" value="Kinase-like_dom_sf"/>
</dbReference>
<dbReference type="GO" id="GO:0016740">
    <property type="term" value="F:transferase activity"/>
    <property type="evidence" value="ECO:0007669"/>
    <property type="project" value="UniProtKB-KW"/>
</dbReference>
<comment type="caution">
    <text evidence="3">The sequence shown here is derived from an EMBL/GenBank/DDBJ whole genome shotgun (WGS) entry which is preliminary data.</text>
</comment>
<sequence length="305" mass="33869">MQRHGRPRLAIGGGLERAPAAGSPTHHRHLSEKEPRVRTDWSDLPEDLRTEIEAHTGPVVDVEPAPTGNHADIASTLYTTGGPVFVKAARKLADRDGPEVKSLRREASVNPVVTELAPRLRWQVEAGEWLALGFDHVQGRPADFSPGSPDLDVLAKTIQAIHNAPCPDAVRLVVERRWQKHTADVAFLAGHTLLHTDLNQDNFIITSDGRAYVVDWAFVSRGAAWVELGLLIPWLLKAGHSPNEAEAWVSQFPSWEQTAAADIDTFAAAFAMQWRKASQMREDPWVHLHADLTGRWDDHRRQLAT</sequence>
<keyword evidence="3" id="KW-0808">Transferase</keyword>
<accession>A0A7K1KT76</accession>